<dbReference type="AlphaFoldDB" id="A0A8D8TLJ2"/>
<proteinExistence type="inferred from homology"/>
<reference evidence="4" key="1">
    <citation type="submission" date="2021-05" db="EMBL/GenBank/DDBJ databases">
        <authorList>
            <person name="Alioto T."/>
            <person name="Alioto T."/>
            <person name="Gomez Garrido J."/>
        </authorList>
    </citation>
    <scope>NUCLEOTIDE SEQUENCE</scope>
</reference>
<comment type="similarity">
    <text evidence="1">Belongs to the SIKE family.</text>
</comment>
<protein>
    <submittedName>
        <fullName evidence="4">FGFR1 oncogene partner 2 homolog</fullName>
    </submittedName>
</protein>
<dbReference type="PANTHER" id="PTHR12186:SF2">
    <property type="entry name" value="FGFR1 ONCOGENE PARTNER 2 HOMOLOG"/>
    <property type="match status" value="1"/>
</dbReference>
<accession>A0A8D8TLJ2</accession>
<sequence length="235" mass="26591">MKQETQALMSLTIQQILLDAKKLASKLKEHDSAADALLSGTELVYKQIDAMKQYTEDTNVPTESMTTKAHSTLIAGMQQESKHLRELQMENQALKFALEDYHNALEIIMSKYRSQSERLINESKVDMTKLYNEQYSQIIQSQADKIGEMTTVMRTVAALDEESMNRDNQTVQIIARLSTENKELKEILRIANAHGSTSHIQNLNLDQRPPDLIGHPTSNPPTNPNPEPTTQKVEN</sequence>
<name>A0A8D8TLJ2_9HEMI</name>
<feature type="compositionally biased region" description="Pro residues" evidence="3">
    <location>
        <begin position="218"/>
        <end position="227"/>
    </location>
</feature>
<feature type="region of interest" description="Disordered" evidence="3">
    <location>
        <begin position="201"/>
        <end position="235"/>
    </location>
</feature>
<organism evidence="4">
    <name type="scientific">Cacopsylla melanoneura</name>
    <dbReference type="NCBI Taxonomy" id="428564"/>
    <lineage>
        <taxon>Eukaryota</taxon>
        <taxon>Metazoa</taxon>
        <taxon>Ecdysozoa</taxon>
        <taxon>Arthropoda</taxon>
        <taxon>Hexapoda</taxon>
        <taxon>Insecta</taxon>
        <taxon>Pterygota</taxon>
        <taxon>Neoptera</taxon>
        <taxon>Paraneoptera</taxon>
        <taxon>Hemiptera</taxon>
        <taxon>Sternorrhyncha</taxon>
        <taxon>Psylloidea</taxon>
        <taxon>Psyllidae</taxon>
        <taxon>Psyllinae</taxon>
        <taxon>Cacopsylla</taxon>
    </lineage>
</organism>
<evidence type="ECO:0000256" key="2">
    <source>
        <dbReference type="ARBA" id="ARBA00023054"/>
    </source>
</evidence>
<dbReference type="Pfam" id="PF05769">
    <property type="entry name" value="SIKE"/>
    <property type="match status" value="1"/>
</dbReference>
<evidence type="ECO:0000313" key="4">
    <source>
        <dbReference type="EMBL" id="CAG6690038.1"/>
    </source>
</evidence>
<dbReference type="InterPro" id="IPR008555">
    <property type="entry name" value="SIKE"/>
</dbReference>
<evidence type="ECO:0000256" key="3">
    <source>
        <dbReference type="SAM" id="MobiDB-lite"/>
    </source>
</evidence>
<dbReference type="EMBL" id="HBUF01295417">
    <property type="protein sequence ID" value="CAG6690038.1"/>
    <property type="molecule type" value="Transcribed_RNA"/>
</dbReference>
<dbReference type="PANTHER" id="PTHR12186">
    <property type="entry name" value="SIKE FAMILY MEMBER"/>
    <property type="match status" value="1"/>
</dbReference>
<evidence type="ECO:0000256" key="1">
    <source>
        <dbReference type="ARBA" id="ARBA00005537"/>
    </source>
</evidence>
<keyword evidence="2" id="KW-0175">Coiled coil</keyword>